<dbReference type="AlphaFoldDB" id="A0A1I7T7L1"/>
<name>A0A1I7T7L1_9PELO</name>
<feature type="transmembrane region" description="Helical" evidence="1">
    <location>
        <begin position="42"/>
        <end position="62"/>
    </location>
</feature>
<keyword evidence="2" id="KW-1185">Reference proteome</keyword>
<keyword evidence="1" id="KW-0812">Transmembrane</keyword>
<evidence type="ECO:0000256" key="1">
    <source>
        <dbReference type="SAM" id="Phobius"/>
    </source>
</evidence>
<sequence>MCTNTNLLLGKKSETNNYVFIPNQLPKPIQKNNLDLFITTSVLYVDYCSNYFSMILIFVMSLNRCLQFIAQSTCEFIFNGKRIIISILVGLAGAGFSTRFVIVTSRIEREYSTKLTGFLDLGKPGGQITAMSVVGEVIPFFEFYKDTVIEIWLIPLLNITNYLPEIFLPFLLLIQNISCTRHQDRVSTLVISKSPSNQEAGNRVRVKAARI</sequence>
<dbReference type="Proteomes" id="UP000095282">
    <property type="component" value="Unplaced"/>
</dbReference>
<feature type="transmembrane region" description="Helical" evidence="1">
    <location>
        <begin position="83"/>
        <end position="102"/>
    </location>
</feature>
<reference evidence="3" key="1">
    <citation type="submission" date="2016-11" db="UniProtKB">
        <authorList>
            <consortium name="WormBaseParasite"/>
        </authorList>
    </citation>
    <scope>IDENTIFICATION</scope>
</reference>
<keyword evidence="1" id="KW-0472">Membrane</keyword>
<evidence type="ECO:0000313" key="3">
    <source>
        <dbReference type="WBParaSite" id="Csp11.Scaffold533.g3197.t1"/>
    </source>
</evidence>
<dbReference type="WBParaSite" id="Csp11.Scaffold533.g3197.t1">
    <property type="protein sequence ID" value="Csp11.Scaffold533.g3197.t1"/>
    <property type="gene ID" value="Csp11.Scaffold533.g3197"/>
</dbReference>
<evidence type="ECO:0000313" key="2">
    <source>
        <dbReference type="Proteomes" id="UP000095282"/>
    </source>
</evidence>
<accession>A0A1I7T7L1</accession>
<proteinExistence type="predicted"/>
<organism evidence="2 3">
    <name type="scientific">Caenorhabditis tropicalis</name>
    <dbReference type="NCBI Taxonomy" id="1561998"/>
    <lineage>
        <taxon>Eukaryota</taxon>
        <taxon>Metazoa</taxon>
        <taxon>Ecdysozoa</taxon>
        <taxon>Nematoda</taxon>
        <taxon>Chromadorea</taxon>
        <taxon>Rhabditida</taxon>
        <taxon>Rhabditina</taxon>
        <taxon>Rhabditomorpha</taxon>
        <taxon>Rhabditoidea</taxon>
        <taxon>Rhabditidae</taxon>
        <taxon>Peloderinae</taxon>
        <taxon>Caenorhabditis</taxon>
    </lineage>
</organism>
<protein>
    <submittedName>
        <fullName evidence="3">Uncharacterized protein</fullName>
    </submittedName>
</protein>
<keyword evidence="1" id="KW-1133">Transmembrane helix</keyword>